<gene>
    <name evidence="1" type="ORF">MNBD_GAMMA11-1551</name>
</gene>
<reference evidence="1" key="1">
    <citation type="submission" date="2018-06" db="EMBL/GenBank/DDBJ databases">
        <authorList>
            <person name="Zhirakovskaya E."/>
        </authorList>
    </citation>
    <scope>NUCLEOTIDE SEQUENCE</scope>
</reference>
<evidence type="ECO:0000313" key="1">
    <source>
        <dbReference type="EMBL" id="VAW63342.1"/>
    </source>
</evidence>
<proteinExistence type="predicted"/>
<accession>A0A3B0XJ31</accession>
<protein>
    <submittedName>
        <fullName evidence="1">Uncharacterized protein</fullName>
    </submittedName>
</protein>
<organism evidence="1">
    <name type="scientific">hydrothermal vent metagenome</name>
    <dbReference type="NCBI Taxonomy" id="652676"/>
    <lineage>
        <taxon>unclassified sequences</taxon>
        <taxon>metagenomes</taxon>
        <taxon>ecological metagenomes</taxon>
    </lineage>
</organism>
<dbReference type="EMBL" id="UOFG01000199">
    <property type="protein sequence ID" value="VAW63342.1"/>
    <property type="molecule type" value="Genomic_DNA"/>
</dbReference>
<name>A0A3B0XJ31_9ZZZZ</name>
<dbReference type="AlphaFoldDB" id="A0A3B0XJ31"/>
<sequence length="134" mass="14898">MCAVKSGNCVAGVLAKKNHKMYDKVGTYTRTLHTHLPYPNQAFTVSSRISEGLGDSIREALLSEEGQKALENLRKRYTGGSKLVSAEDEEYDSIYMLLINAENFSNNGGTKKTQQVKKQLALKNHNVDSIRGYN</sequence>